<dbReference type="EMBL" id="MFFM01000038">
    <property type="protein sequence ID" value="OGF10555.1"/>
    <property type="molecule type" value="Genomic_DNA"/>
</dbReference>
<name>A0A1F5R832_9BACT</name>
<protein>
    <submittedName>
        <fullName evidence="3">Inositol-3-phosphate synthase</fullName>
    </submittedName>
</protein>
<dbReference type="SUPFAM" id="SSF51735">
    <property type="entry name" value="NAD(P)-binding Rossmann-fold domains"/>
    <property type="match status" value="1"/>
</dbReference>
<dbReference type="GO" id="GO:0006021">
    <property type="term" value="P:inositol biosynthetic process"/>
    <property type="evidence" value="ECO:0007669"/>
    <property type="project" value="InterPro"/>
</dbReference>
<gene>
    <name evidence="3" type="ORF">A2024_09430</name>
</gene>
<dbReference type="Gene3D" id="3.40.50.720">
    <property type="entry name" value="NAD(P)-binding Rossmann-like Domain"/>
    <property type="match status" value="1"/>
</dbReference>
<comment type="similarity">
    <text evidence="1">Belongs to the myo-inositol 1-phosphate synthase family.</text>
</comment>
<dbReference type="Pfam" id="PF01658">
    <property type="entry name" value="Inos-1-P_synth"/>
    <property type="match status" value="1"/>
</dbReference>
<organism evidence="3 4">
    <name type="scientific">Candidatus Edwardsbacteria bacterium GWF2_54_11</name>
    <dbReference type="NCBI Taxonomy" id="1817851"/>
    <lineage>
        <taxon>Bacteria</taxon>
        <taxon>Candidatus Edwardsiibacteriota</taxon>
    </lineage>
</organism>
<reference evidence="3 4" key="1">
    <citation type="journal article" date="2016" name="Nat. Commun.">
        <title>Thousands of microbial genomes shed light on interconnected biogeochemical processes in an aquifer system.</title>
        <authorList>
            <person name="Anantharaman K."/>
            <person name="Brown C.T."/>
            <person name="Hug L.A."/>
            <person name="Sharon I."/>
            <person name="Castelle C.J."/>
            <person name="Probst A.J."/>
            <person name="Thomas B.C."/>
            <person name="Singh A."/>
            <person name="Wilkins M.J."/>
            <person name="Karaoz U."/>
            <person name="Brodie E.L."/>
            <person name="Williams K.H."/>
            <person name="Hubbard S.S."/>
            <person name="Banfield J.F."/>
        </authorList>
    </citation>
    <scope>NUCLEOTIDE SEQUENCE [LARGE SCALE GENOMIC DNA]</scope>
</reference>
<dbReference type="InterPro" id="IPR036291">
    <property type="entry name" value="NAD(P)-bd_dom_sf"/>
</dbReference>
<evidence type="ECO:0000256" key="1">
    <source>
        <dbReference type="ARBA" id="ARBA00010813"/>
    </source>
</evidence>
<dbReference type="InterPro" id="IPR002587">
    <property type="entry name" value="Myo-inos-1-P_Synthase"/>
</dbReference>
<evidence type="ECO:0000259" key="2">
    <source>
        <dbReference type="Pfam" id="PF01658"/>
    </source>
</evidence>
<dbReference type="InterPro" id="IPR052199">
    <property type="entry name" value="MIPS"/>
</dbReference>
<proteinExistence type="inferred from homology"/>
<accession>A0A1F5R832</accession>
<dbReference type="PIRSF" id="PIRSF015578">
    <property type="entry name" value="Myoinos-ppht_syn"/>
    <property type="match status" value="1"/>
</dbReference>
<dbReference type="Gene3D" id="3.30.360.10">
    <property type="entry name" value="Dihydrodipicolinate Reductase, domain 2"/>
    <property type="match status" value="1"/>
</dbReference>
<dbReference type="GO" id="GO:0004512">
    <property type="term" value="F:inositol-3-phosphate synthase activity"/>
    <property type="evidence" value="ECO:0007669"/>
    <property type="project" value="InterPro"/>
</dbReference>
<dbReference type="Proteomes" id="UP000177230">
    <property type="component" value="Unassembled WGS sequence"/>
</dbReference>
<evidence type="ECO:0000313" key="4">
    <source>
        <dbReference type="Proteomes" id="UP000177230"/>
    </source>
</evidence>
<dbReference type="AlphaFoldDB" id="A0A1F5R832"/>
<dbReference type="PANTHER" id="PTHR43125:SF1">
    <property type="entry name" value="INOSITOL-3-PHOSPHATE SYNTHASE"/>
    <property type="match status" value="1"/>
</dbReference>
<sequence length="377" mass="42083">MAKKIIKKTVQPAAKSSGQRKVRVAIIGVGNCASSFVQGVHYYRNAKPGDKVPGLMHVNLGGYHISDIEFSAAIDIDKNKVGKDLATAIYTKPNNTFKFCQVPKSGITVQRGMLHDGLGKYLSQIIQKAPGSTVDIVKLLQDTKTDVVVSYLPVGSEMATKWYVEQILEAKCAFVNCIPVFIAREQYWSNRFKKAGVPCIGDDIKSQVGATITHRVLTRLFMDRGVKLQKTYQLNFGGNTDFLNMLERERLESKKISKTNAVTSMLDYKMDPDDIHVGPSDYVPWLLDRKFCHIKMEGQTFGDVPLNLDMKLEVWDSPNSAGVVIDAVRCAKLALDHKLSGTMLEPSSYFMKSPMVQVPDDQAKRNVEEFIKKLGRK</sequence>
<dbReference type="GO" id="GO:0008654">
    <property type="term" value="P:phospholipid biosynthetic process"/>
    <property type="evidence" value="ECO:0007669"/>
    <property type="project" value="InterPro"/>
</dbReference>
<comment type="caution">
    <text evidence="3">The sequence shown here is derived from an EMBL/GenBank/DDBJ whole genome shotgun (WGS) entry which is preliminary data.</text>
</comment>
<dbReference type="SUPFAM" id="SSF55347">
    <property type="entry name" value="Glyceraldehyde-3-phosphate dehydrogenase-like, C-terminal domain"/>
    <property type="match status" value="1"/>
</dbReference>
<dbReference type="InterPro" id="IPR013021">
    <property type="entry name" value="Myo-inos-1-P_Synthase_GAPDH"/>
</dbReference>
<evidence type="ECO:0000313" key="3">
    <source>
        <dbReference type="EMBL" id="OGF10555.1"/>
    </source>
</evidence>
<dbReference type="PANTHER" id="PTHR43125">
    <property type="entry name" value="INOSITOL-3-PHOSPHATE SYNTHASE"/>
    <property type="match status" value="1"/>
</dbReference>
<feature type="domain" description="Myo-inositol-1-phosphate synthase GAPDH-like" evidence="2">
    <location>
        <begin position="209"/>
        <end position="317"/>
    </location>
</feature>